<accession>A0A0V0XRK1</accession>
<feature type="non-terminal residue" evidence="2">
    <location>
        <position position="1"/>
    </location>
</feature>
<gene>
    <name evidence="2" type="ORF">T4E_10992</name>
</gene>
<evidence type="ECO:0000313" key="3">
    <source>
        <dbReference type="Proteomes" id="UP000054815"/>
    </source>
</evidence>
<evidence type="ECO:0000313" key="2">
    <source>
        <dbReference type="EMBL" id="KRX90676.1"/>
    </source>
</evidence>
<sequence>LFLILASQIMNPAAAAGRSDDWNNADAEMLDVFANKEASMSSRNQVNNDESTSVEIFRDFFNEFEDLCDEDDLN</sequence>
<dbReference type="Proteomes" id="UP000054815">
    <property type="component" value="Unassembled WGS sequence"/>
</dbReference>
<comment type="caution">
    <text evidence="2">The sequence shown here is derived from an EMBL/GenBank/DDBJ whole genome shotgun (WGS) entry which is preliminary data.</text>
</comment>
<evidence type="ECO:0008006" key="4">
    <source>
        <dbReference type="Google" id="ProtNLM"/>
    </source>
</evidence>
<name>A0A0V0XRK1_TRIPS</name>
<dbReference type="AlphaFoldDB" id="A0A0V0XRK1"/>
<feature type="chain" id="PRO_5012023217" description="PiggyBac transposable element-derived protein domain-containing protein" evidence="1">
    <location>
        <begin position="16"/>
        <end position="74"/>
    </location>
</feature>
<proteinExistence type="predicted"/>
<keyword evidence="1" id="KW-0732">Signal</keyword>
<organism evidence="2 3">
    <name type="scientific">Trichinella pseudospiralis</name>
    <name type="common">Parasitic roundworm</name>
    <dbReference type="NCBI Taxonomy" id="6337"/>
    <lineage>
        <taxon>Eukaryota</taxon>
        <taxon>Metazoa</taxon>
        <taxon>Ecdysozoa</taxon>
        <taxon>Nematoda</taxon>
        <taxon>Enoplea</taxon>
        <taxon>Dorylaimia</taxon>
        <taxon>Trichinellida</taxon>
        <taxon>Trichinellidae</taxon>
        <taxon>Trichinella</taxon>
    </lineage>
</organism>
<dbReference type="EMBL" id="JYDU01000158">
    <property type="protein sequence ID" value="KRX90676.1"/>
    <property type="molecule type" value="Genomic_DNA"/>
</dbReference>
<protein>
    <recommendedName>
        <fullName evidence="4">PiggyBac transposable element-derived protein domain-containing protein</fullName>
    </recommendedName>
</protein>
<evidence type="ECO:0000256" key="1">
    <source>
        <dbReference type="SAM" id="SignalP"/>
    </source>
</evidence>
<feature type="signal peptide" evidence="1">
    <location>
        <begin position="1"/>
        <end position="15"/>
    </location>
</feature>
<reference evidence="2 3" key="1">
    <citation type="submission" date="2015-01" db="EMBL/GenBank/DDBJ databases">
        <title>Evolution of Trichinella species and genotypes.</title>
        <authorList>
            <person name="Korhonen P.K."/>
            <person name="Edoardo P."/>
            <person name="Giuseppe L.R."/>
            <person name="Gasser R.B."/>
        </authorList>
    </citation>
    <scope>NUCLEOTIDE SEQUENCE [LARGE SCALE GENOMIC DNA]</scope>
    <source>
        <strain evidence="2">ISS141</strain>
    </source>
</reference>